<dbReference type="AlphaFoldDB" id="A0A939RUH7"/>
<dbReference type="RefSeq" id="WP_208056355.1">
    <property type="nucleotide sequence ID" value="NZ_JAGEMK010000007.1"/>
</dbReference>
<dbReference type="Pfam" id="PF20088">
    <property type="entry name" value="DUF6480"/>
    <property type="match status" value="1"/>
</dbReference>
<evidence type="ECO:0000313" key="3">
    <source>
        <dbReference type="EMBL" id="MBO1752664.1"/>
    </source>
</evidence>
<sequence>MSTPSSDPTPEDSTGLTPGGSVPPGETPPAESGMSGLSDRQPSLPSSRTNKLVYVIVLGVVLLVGLMFVAYAVGLV</sequence>
<dbReference type="InterPro" id="IPR045512">
    <property type="entry name" value="DUF6480"/>
</dbReference>
<name>A0A939RUH7_9CELL</name>
<proteinExistence type="predicted"/>
<feature type="region of interest" description="Disordered" evidence="1">
    <location>
        <begin position="1"/>
        <end position="46"/>
    </location>
</feature>
<organism evidence="3 4">
    <name type="scientific">Actinotalea soli</name>
    <dbReference type="NCBI Taxonomy" id="2819234"/>
    <lineage>
        <taxon>Bacteria</taxon>
        <taxon>Bacillati</taxon>
        <taxon>Actinomycetota</taxon>
        <taxon>Actinomycetes</taxon>
        <taxon>Micrococcales</taxon>
        <taxon>Cellulomonadaceae</taxon>
        <taxon>Actinotalea</taxon>
    </lineage>
</organism>
<protein>
    <submittedName>
        <fullName evidence="3">Uncharacterized protein</fullName>
    </submittedName>
</protein>
<comment type="caution">
    <text evidence="3">The sequence shown here is derived from an EMBL/GenBank/DDBJ whole genome shotgun (WGS) entry which is preliminary data.</text>
</comment>
<evidence type="ECO:0000256" key="1">
    <source>
        <dbReference type="SAM" id="MobiDB-lite"/>
    </source>
</evidence>
<keyword evidence="2" id="KW-0812">Transmembrane</keyword>
<dbReference type="EMBL" id="JAGEMK010000007">
    <property type="protein sequence ID" value="MBO1752664.1"/>
    <property type="molecule type" value="Genomic_DNA"/>
</dbReference>
<feature type="transmembrane region" description="Helical" evidence="2">
    <location>
        <begin position="52"/>
        <end position="73"/>
    </location>
</feature>
<feature type="compositionally biased region" description="Low complexity" evidence="1">
    <location>
        <begin position="1"/>
        <end position="14"/>
    </location>
</feature>
<gene>
    <name evidence="3" type="ORF">J4G33_12695</name>
</gene>
<keyword evidence="2" id="KW-1133">Transmembrane helix</keyword>
<evidence type="ECO:0000256" key="2">
    <source>
        <dbReference type="SAM" id="Phobius"/>
    </source>
</evidence>
<keyword evidence="4" id="KW-1185">Reference proteome</keyword>
<evidence type="ECO:0000313" key="4">
    <source>
        <dbReference type="Proteomes" id="UP000664209"/>
    </source>
</evidence>
<reference evidence="3" key="1">
    <citation type="submission" date="2021-03" db="EMBL/GenBank/DDBJ databases">
        <title>Actinotalea soli sp. nov., isolated from soil.</title>
        <authorList>
            <person name="Ping W."/>
            <person name="Zhang J."/>
        </authorList>
    </citation>
    <scope>NUCLEOTIDE SEQUENCE</scope>
    <source>
        <strain evidence="3">BY-33</strain>
    </source>
</reference>
<dbReference type="Proteomes" id="UP000664209">
    <property type="component" value="Unassembled WGS sequence"/>
</dbReference>
<keyword evidence="2" id="KW-0472">Membrane</keyword>
<accession>A0A939RUH7</accession>